<dbReference type="Proteomes" id="UP000003294">
    <property type="component" value="Unassembled WGS sequence"/>
</dbReference>
<dbReference type="SUPFAM" id="SSF52833">
    <property type="entry name" value="Thioredoxin-like"/>
    <property type="match status" value="1"/>
</dbReference>
<evidence type="ECO:0000313" key="5">
    <source>
        <dbReference type="EMBL" id="EEZ72392.1"/>
    </source>
</evidence>
<dbReference type="InterPro" id="IPR013766">
    <property type="entry name" value="Thioredoxin_domain"/>
</dbReference>
<dbReference type="InterPro" id="IPR036249">
    <property type="entry name" value="Thioredoxin-like_sf"/>
</dbReference>
<dbReference type="EMBL" id="ACDY02000002">
    <property type="protein sequence ID" value="EEZ72392.1"/>
    <property type="molecule type" value="Genomic_DNA"/>
</dbReference>
<dbReference type="PANTHER" id="PTHR10430:SF16">
    <property type="entry name" value="PEROXIREDOXIN-5, MITOCHONDRIAL"/>
    <property type="match status" value="1"/>
</dbReference>
<dbReference type="PROSITE" id="PS51354">
    <property type="entry name" value="GLUTAREDOXIN_2"/>
    <property type="match status" value="1"/>
</dbReference>
<feature type="active site" description="Cysteine sulfenic acid (-SOH) intermediate" evidence="3">
    <location>
        <position position="69"/>
    </location>
</feature>
<dbReference type="FunFam" id="3.40.30.10:FF:000160">
    <property type="entry name" value="Peroxiredoxin family protein/glutaredoxin"/>
    <property type="match status" value="1"/>
</dbReference>
<dbReference type="Pfam" id="PF08534">
    <property type="entry name" value="Redoxin"/>
    <property type="match status" value="1"/>
</dbReference>
<reference evidence="5 6" key="1">
    <citation type="submission" date="2009-10" db="EMBL/GenBank/DDBJ databases">
        <authorList>
            <person name="Weinstock G."/>
            <person name="Sodergren E."/>
            <person name="Clifton S."/>
            <person name="Fulton L."/>
            <person name="Fulton B."/>
            <person name="Courtney L."/>
            <person name="Fronick C."/>
            <person name="Harrison M."/>
            <person name="Strong C."/>
            <person name="Farmer C."/>
            <person name="Delahaunty K."/>
            <person name="Markovic C."/>
            <person name="Hall O."/>
            <person name="Minx P."/>
            <person name="Tomlinson C."/>
            <person name="Mitreva M."/>
            <person name="Nelson J."/>
            <person name="Hou S."/>
            <person name="Wollam A."/>
            <person name="Pepin K.H."/>
            <person name="Johnson M."/>
            <person name="Bhonagiri V."/>
            <person name="Nash W.E."/>
            <person name="Warren W."/>
            <person name="Chinwalla A."/>
            <person name="Mardis E.R."/>
            <person name="Wilson R.K."/>
        </authorList>
    </citation>
    <scope>NUCLEOTIDE SEQUENCE [LARGE SCALE GENOMIC DNA]</scope>
    <source>
        <strain evidence="5 6">ATCC 14685</strain>
    </source>
</reference>
<dbReference type="GO" id="GO:0008379">
    <property type="term" value="F:thioredoxin peroxidase activity"/>
    <property type="evidence" value="ECO:0007669"/>
    <property type="project" value="InterPro"/>
</dbReference>
<dbReference type="InterPro" id="IPR011906">
    <property type="entry name" value="Glutaredoxin_dom"/>
</dbReference>
<dbReference type="PANTHER" id="PTHR10430">
    <property type="entry name" value="PEROXIREDOXIN"/>
    <property type="match status" value="1"/>
</dbReference>
<evidence type="ECO:0000256" key="1">
    <source>
        <dbReference type="ARBA" id="ARBA00022559"/>
    </source>
</evidence>
<dbReference type="FunFam" id="3.40.30.10:FF:000171">
    <property type="entry name" value="Glutathione amide-dependent peroxidase"/>
    <property type="match status" value="1"/>
</dbReference>
<dbReference type="GO" id="GO:0034599">
    <property type="term" value="P:cellular response to oxidative stress"/>
    <property type="evidence" value="ECO:0007669"/>
    <property type="project" value="InterPro"/>
</dbReference>
<dbReference type="CDD" id="cd03029">
    <property type="entry name" value="GRX_hybridPRX5"/>
    <property type="match status" value="1"/>
</dbReference>
<dbReference type="eggNOG" id="COG0678">
    <property type="taxonomic scope" value="Bacteria"/>
</dbReference>
<dbReference type="CDD" id="cd03013">
    <property type="entry name" value="PRX5_like"/>
    <property type="match status" value="1"/>
</dbReference>
<sequence length="263" mass="29043">MPKSIHNHFLNLSIKELKMALQDRTGQKVPSVVFRTRVGDTWKDVSTDDLFKGKKVVVFSLPGAFTPTCSSSHLPRYNELFGAFKENGVDAIYCVSVNDTFVMNAWAAEEESDNIYMIPDGNGEFTEGMGMLVGKEDLGFGKRSWRYSMLVNDGVVEKMFIEPEEPGDPFKVSDADTMLKFVAPDWKAQESVAIFTKPGCQFCAKAKQALQDKGLSYEEIVLGKDATVTSVRAITGKMTAPQVFIGGKYIGGSEDLEAYLAKN</sequence>
<name>D0W104_NEICI</name>
<dbReference type="GO" id="GO:0045454">
    <property type="term" value="P:cell redox homeostasis"/>
    <property type="evidence" value="ECO:0007669"/>
    <property type="project" value="TreeGrafter"/>
</dbReference>
<dbReference type="STRING" id="546262.NEICINOT_03323"/>
<evidence type="ECO:0000313" key="6">
    <source>
        <dbReference type="Proteomes" id="UP000003294"/>
    </source>
</evidence>
<accession>D0W104</accession>
<dbReference type="Pfam" id="PF00462">
    <property type="entry name" value="Glutaredoxin"/>
    <property type="match status" value="1"/>
</dbReference>
<dbReference type="eggNOG" id="COG0695">
    <property type="taxonomic scope" value="Bacteria"/>
</dbReference>
<proteinExistence type="predicted"/>
<feature type="domain" description="Thioredoxin" evidence="4">
    <location>
        <begin position="23"/>
        <end position="187"/>
    </location>
</feature>
<dbReference type="AlphaFoldDB" id="D0W104"/>
<dbReference type="NCBIfam" id="TIGR02190">
    <property type="entry name" value="GlrX-dom"/>
    <property type="match status" value="1"/>
</dbReference>
<dbReference type="PROSITE" id="PS51352">
    <property type="entry name" value="THIOREDOXIN_2"/>
    <property type="match status" value="1"/>
</dbReference>
<dbReference type="GO" id="GO:0042744">
    <property type="term" value="P:hydrogen peroxide catabolic process"/>
    <property type="evidence" value="ECO:0007669"/>
    <property type="project" value="TreeGrafter"/>
</dbReference>
<dbReference type="Gene3D" id="3.40.30.10">
    <property type="entry name" value="Glutaredoxin"/>
    <property type="match status" value="2"/>
</dbReference>
<evidence type="ECO:0000256" key="2">
    <source>
        <dbReference type="ARBA" id="ARBA00023002"/>
    </source>
</evidence>
<dbReference type="InterPro" id="IPR014025">
    <property type="entry name" value="Glutaredoxin_subgr"/>
</dbReference>
<evidence type="ECO:0000256" key="3">
    <source>
        <dbReference type="PIRSR" id="PIRSR637944-1"/>
    </source>
</evidence>
<dbReference type="InterPro" id="IPR013740">
    <property type="entry name" value="Redoxin"/>
</dbReference>
<gene>
    <name evidence="5" type="ORF">NEICINOT_03323</name>
</gene>
<organism evidence="5 6">
    <name type="scientific">Neisseria cinerea ATCC 14685</name>
    <dbReference type="NCBI Taxonomy" id="546262"/>
    <lineage>
        <taxon>Bacteria</taxon>
        <taxon>Pseudomonadati</taxon>
        <taxon>Pseudomonadota</taxon>
        <taxon>Betaproteobacteria</taxon>
        <taxon>Neisseriales</taxon>
        <taxon>Neisseriaceae</taxon>
        <taxon>Neisseria</taxon>
    </lineage>
</organism>
<dbReference type="InterPro" id="IPR037944">
    <property type="entry name" value="PRX5-like"/>
</dbReference>
<keyword evidence="1" id="KW-0575">Peroxidase</keyword>
<dbReference type="InterPro" id="IPR002109">
    <property type="entry name" value="Glutaredoxin"/>
</dbReference>
<protein>
    <submittedName>
        <fullName evidence="5">Glutaredoxin-family domain protein</fullName>
    </submittedName>
</protein>
<keyword evidence="2" id="KW-0560">Oxidoreductase</keyword>
<dbReference type="GO" id="GO:0005737">
    <property type="term" value="C:cytoplasm"/>
    <property type="evidence" value="ECO:0007669"/>
    <property type="project" value="TreeGrafter"/>
</dbReference>
<dbReference type="PRINTS" id="PR00160">
    <property type="entry name" value="GLUTAREDOXIN"/>
</dbReference>
<comment type="caution">
    <text evidence="5">The sequence shown here is derived from an EMBL/GenBank/DDBJ whole genome shotgun (WGS) entry which is preliminary data.</text>
</comment>
<evidence type="ECO:0000259" key="4">
    <source>
        <dbReference type="PROSITE" id="PS51352"/>
    </source>
</evidence>